<evidence type="ECO:0000256" key="1">
    <source>
        <dbReference type="SAM" id="MobiDB-lite"/>
    </source>
</evidence>
<dbReference type="GeneID" id="17829423"/>
<feature type="region of interest" description="Disordered" evidence="1">
    <location>
        <begin position="89"/>
        <end position="119"/>
    </location>
</feature>
<evidence type="ECO:0000313" key="2">
    <source>
        <dbReference type="EMBL" id="AGJ94602.1"/>
    </source>
</evidence>
<dbReference type="RefSeq" id="YP_008877603.1">
    <property type="nucleotide sequence ID" value="NC_011916.1"/>
</dbReference>
<dbReference type="Proteomes" id="UP000001364">
    <property type="component" value="Chromosome"/>
</dbReference>
<keyword evidence="3" id="KW-1185">Reference proteome</keyword>
<dbReference type="RefSeq" id="WP_024265584.1">
    <property type="nucleotide sequence ID" value="NC_011916.1"/>
</dbReference>
<proteinExistence type="predicted"/>
<protein>
    <submittedName>
        <fullName evidence="2">Uncharacterized protein</fullName>
    </submittedName>
</protein>
<evidence type="ECO:0000313" key="3">
    <source>
        <dbReference type="Proteomes" id="UP000001364"/>
    </source>
</evidence>
<accession>A0A0H3ICY1</accession>
<dbReference type="Pfam" id="PF20089">
    <property type="entry name" value="DUF6481"/>
    <property type="match status" value="1"/>
</dbReference>
<reference evidence="2 3" key="1">
    <citation type="journal article" date="2010" name="J. Bacteriol.">
        <title>The genetic basis of laboratory adaptation in Caulobacter crescentus.</title>
        <authorList>
            <person name="Marks M.E."/>
            <person name="Castro-Rojas C.M."/>
            <person name="Teiling C."/>
            <person name="Du L."/>
            <person name="Kapatral V."/>
            <person name="Walunas T.L."/>
            <person name="Crosson S."/>
        </authorList>
    </citation>
    <scope>NUCLEOTIDE SEQUENCE [LARGE SCALE GENOMIC DNA]</scope>
    <source>
        <strain evidence="3">NA1000 / CB15N</strain>
    </source>
</reference>
<dbReference type="InterPro" id="IPR045510">
    <property type="entry name" value="DUF6481"/>
</dbReference>
<dbReference type="EMBL" id="CP001340">
    <property type="protein sequence ID" value="AGJ94602.1"/>
    <property type="molecule type" value="Genomic_DNA"/>
</dbReference>
<organism evidence="2 3">
    <name type="scientific">Caulobacter vibrioides (strain NA1000 / CB15N)</name>
    <name type="common">Caulobacter crescentus</name>
    <dbReference type="NCBI Taxonomy" id="565050"/>
    <lineage>
        <taxon>Bacteria</taxon>
        <taxon>Pseudomonadati</taxon>
        <taxon>Pseudomonadota</taxon>
        <taxon>Alphaproteobacteria</taxon>
        <taxon>Caulobacterales</taxon>
        <taxon>Caulobacteraceae</taxon>
        <taxon>Caulobacter</taxon>
    </lineage>
</organism>
<dbReference type="HOGENOM" id="CLU_139722_2_0_5"/>
<gene>
    <name evidence="2" type="ordered locus">CCNA_03888</name>
</gene>
<dbReference type="AlphaFoldDB" id="A0A0H3ICY1"/>
<name>A0A0H3ICY1_CAUVN</name>
<dbReference type="KEGG" id="ccs:CCNA_03888"/>
<sequence length="119" mass="12801">MISTYDTKFSTRLETAAAAKALLIAKLRPKAAVTDPLFAQREALRAVELNAVRAARLQTRADAKQAIAEAQEAAVQAQAALDAEALAAKRGARKERKVLSAADAKAKRDAKYAARQARR</sequence>